<comment type="pathway">
    <text evidence="3 16">Phospholipid metabolism; CDP-diacylglycerol biosynthesis; CDP-diacylglycerol from sn-glycerol 3-phosphate: step 3/3.</text>
</comment>
<dbReference type="PANTHER" id="PTHR13773:SF8">
    <property type="entry name" value="PHOSPHATIDATE CYTIDYLYLTRANSFERASE, PHOTORECEPTOR-SPECIFIC"/>
    <property type="match status" value="1"/>
</dbReference>
<feature type="transmembrane region" description="Helical" evidence="17">
    <location>
        <begin position="52"/>
        <end position="74"/>
    </location>
</feature>
<name>A0A078B9X8_STYLE</name>
<keyword evidence="8 16" id="KW-0808">Transferase</keyword>
<keyword evidence="13 17" id="KW-0472">Membrane</keyword>
<dbReference type="InterPro" id="IPR000374">
    <property type="entry name" value="PC_trans"/>
</dbReference>
<evidence type="ECO:0000256" key="15">
    <source>
        <dbReference type="ARBA" id="ARBA00023264"/>
    </source>
</evidence>
<organism evidence="18 19">
    <name type="scientific">Stylonychia lemnae</name>
    <name type="common">Ciliate</name>
    <dbReference type="NCBI Taxonomy" id="5949"/>
    <lineage>
        <taxon>Eukaryota</taxon>
        <taxon>Sar</taxon>
        <taxon>Alveolata</taxon>
        <taxon>Ciliophora</taxon>
        <taxon>Intramacronucleata</taxon>
        <taxon>Spirotrichea</taxon>
        <taxon>Stichotrichia</taxon>
        <taxon>Sporadotrichida</taxon>
        <taxon>Oxytrichidae</taxon>
        <taxon>Stylonychinae</taxon>
        <taxon>Stylonychia</taxon>
    </lineage>
</organism>
<evidence type="ECO:0000256" key="3">
    <source>
        <dbReference type="ARBA" id="ARBA00005119"/>
    </source>
</evidence>
<evidence type="ECO:0000256" key="12">
    <source>
        <dbReference type="ARBA" id="ARBA00023098"/>
    </source>
</evidence>
<dbReference type="OMA" id="CTIPLSF"/>
<evidence type="ECO:0000256" key="5">
    <source>
        <dbReference type="ARBA" id="ARBA00010185"/>
    </source>
</evidence>
<dbReference type="AlphaFoldDB" id="A0A078B9X8"/>
<sequence length="295" mass="33645">MSDHTFGEDSIINLLVFKYHYLVLFATIVFAIIYLVNNLIEKGHFQYQIKSWVKSIVLGILLLHSASSFVYAVYFGHFWFAFPVVSVVLNDIGAYFFGVFFGKTPLIKLSPKKTVEGFIGGVFSSFMICFIMSSYMSGIKHLVCPQQELTFEIFQKMNCQIDPLYIHQDTSFDLGPFGKFSMNIAPIQLHSLSISLFTSLIAPFGGFMASGFKRAYKIKDFADKIPGHGGITDRFDCKIVVGWFLGFYLQYVVYKDQANIEKAYSNYQIMEDQDKIQITQLLQSMILNSNQTNTF</sequence>
<evidence type="ECO:0000256" key="8">
    <source>
        <dbReference type="ARBA" id="ARBA00022679"/>
    </source>
</evidence>
<protein>
    <recommendedName>
        <fullName evidence="6 16">Phosphatidate cytidylyltransferase</fullName>
        <ecNumber evidence="6 16">2.7.7.41</ecNumber>
    </recommendedName>
</protein>
<dbReference type="InterPro" id="IPR016720">
    <property type="entry name" value="PC_Trfase_euk"/>
</dbReference>
<dbReference type="EC" id="2.7.7.41" evidence="6 16"/>
<keyword evidence="15" id="KW-1208">Phospholipid metabolism</keyword>
<evidence type="ECO:0000256" key="16">
    <source>
        <dbReference type="RuleBase" id="RU003938"/>
    </source>
</evidence>
<keyword evidence="14" id="KW-0594">Phospholipid biosynthesis</keyword>
<evidence type="ECO:0000256" key="7">
    <source>
        <dbReference type="ARBA" id="ARBA00022516"/>
    </source>
</evidence>
<reference evidence="18 19" key="1">
    <citation type="submission" date="2014-06" db="EMBL/GenBank/DDBJ databases">
        <authorList>
            <person name="Swart Estienne"/>
        </authorList>
    </citation>
    <scope>NUCLEOTIDE SEQUENCE [LARGE SCALE GENOMIC DNA]</scope>
    <source>
        <strain evidence="18 19">130c</strain>
    </source>
</reference>
<feature type="transmembrane region" description="Helical" evidence="17">
    <location>
        <begin position="80"/>
        <end position="102"/>
    </location>
</feature>
<evidence type="ECO:0000256" key="14">
    <source>
        <dbReference type="ARBA" id="ARBA00023209"/>
    </source>
</evidence>
<comment type="catalytic activity">
    <reaction evidence="1 16">
        <text>a 1,2-diacyl-sn-glycero-3-phosphate + CTP + H(+) = a CDP-1,2-diacyl-sn-glycerol + diphosphate</text>
        <dbReference type="Rhea" id="RHEA:16229"/>
        <dbReference type="ChEBI" id="CHEBI:15378"/>
        <dbReference type="ChEBI" id="CHEBI:33019"/>
        <dbReference type="ChEBI" id="CHEBI:37563"/>
        <dbReference type="ChEBI" id="CHEBI:58332"/>
        <dbReference type="ChEBI" id="CHEBI:58608"/>
        <dbReference type="EC" id="2.7.7.41"/>
    </reaction>
</comment>
<dbReference type="OrthoDB" id="10260889at2759"/>
<keyword evidence="12" id="KW-0443">Lipid metabolism</keyword>
<gene>
    <name evidence="18" type="primary">Contig14160.g15087</name>
    <name evidence="18" type="ORF">STYLEM_20164</name>
</gene>
<keyword evidence="7" id="KW-0444">Lipid biosynthesis</keyword>
<evidence type="ECO:0000256" key="6">
    <source>
        <dbReference type="ARBA" id="ARBA00012487"/>
    </source>
</evidence>
<keyword evidence="19" id="KW-1185">Reference proteome</keyword>
<evidence type="ECO:0000256" key="9">
    <source>
        <dbReference type="ARBA" id="ARBA00022692"/>
    </source>
</evidence>
<dbReference type="EMBL" id="CCKQ01019011">
    <property type="protein sequence ID" value="CDW91016.1"/>
    <property type="molecule type" value="Genomic_DNA"/>
</dbReference>
<dbReference type="GO" id="GO:0004605">
    <property type="term" value="F:phosphatidate cytidylyltransferase activity"/>
    <property type="evidence" value="ECO:0007669"/>
    <property type="project" value="UniProtKB-EC"/>
</dbReference>
<dbReference type="PANTHER" id="PTHR13773">
    <property type="entry name" value="PHOSPHATIDATE CYTIDYLYLTRANSFERASE"/>
    <property type="match status" value="1"/>
</dbReference>
<evidence type="ECO:0000256" key="4">
    <source>
        <dbReference type="ARBA" id="ARBA00005189"/>
    </source>
</evidence>
<proteinExistence type="inferred from homology"/>
<evidence type="ECO:0000256" key="11">
    <source>
        <dbReference type="ARBA" id="ARBA00022989"/>
    </source>
</evidence>
<accession>A0A078B9X8</accession>
<evidence type="ECO:0000256" key="1">
    <source>
        <dbReference type="ARBA" id="ARBA00001698"/>
    </source>
</evidence>
<feature type="transmembrane region" description="Helical" evidence="17">
    <location>
        <begin position="114"/>
        <end position="136"/>
    </location>
</feature>
<dbReference type="InParanoid" id="A0A078B9X8"/>
<evidence type="ECO:0000256" key="17">
    <source>
        <dbReference type="SAM" id="Phobius"/>
    </source>
</evidence>
<dbReference type="Pfam" id="PF01148">
    <property type="entry name" value="CTP_transf_1"/>
    <property type="match status" value="1"/>
</dbReference>
<dbReference type="GO" id="GO:0005789">
    <property type="term" value="C:endoplasmic reticulum membrane"/>
    <property type="evidence" value="ECO:0007669"/>
    <property type="project" value="TreeGrafter"/>
</dbReference>
<dbReference type="UniPathway" id="UPA00557">
    <property type="reaction ID" value="UER00614"/>
</dbReference>
<dbReference type="PROSITE" id="PS01315">
    <property type="entry name" value="CDS"/>
    <property type="match status" value="1"/>
</dbReference>
<evidence type="ECO:0000313" key="19">
    <source>
        <dbReference type="Proteomes" id="UP000039865"/>
    </source>
</evidence>
<comment type="pathway">
    <text evidence="4">Lipid metabolism.</text>
</comment>
<evidence type="ECO:0000256" key="10">
    <source>
        <dbReference type="ARBA" id="ARBA00022695"/>
    </source>
</evidence>
<comment type="similarity">
    <text evidence="5 16">Belongs to the CDS family.</text>
</comment>
<keyword evidence="9 16" id="KW-0812">Transmembrane</keyword>
<evidence type="ECO:0000256" key="13">
    <source>
        <dbReference type="ARBA" id="ARBA00023136"/>
    </source>
</evidence>
<dbReference type="Proteomes" id="UP000039865">
    <property type="component" value="Unassembled WGS sequence"/>
</dbReference>
<comment type="subcellular location">
    <subcellularLocation>
        <location evidence="2">Membrane</location>
        <topology evidence="2">Multi-pass membrane protein</topology>
    </subcellularLocation>
</comment>
<dbReference type="GO" id="GO:0016024">
    <property type="term" value="P:CDP-diacylglycerol biosynthetic process"/>
    <property type="evidence" value="ECO:0007669"/>
    <property type="project" value="UniProtKB-UniPathway"/>
</dbReference>
<evidence type="ECO:0000313" key="18">
    <source>
        <dbReference type="EMBL" id="CDW91016.1"/>
    </source>
</evidence>
<keyword evidence="10 16" id="KW-0548">Nucleotidyltransferase</keyword>
<evidence type="ECO:0000256" key="2">
    <source>
        <dbReference type="ARBA" id="ARBA00004141"/>
    </source>
</evidence>
<feature type="transmembrane region" description="Helical" evidence="17">
    <location>
        <begin position="187"/>
        <end position="209"/>
    </location>
</feature>
<keyword evidence="11 17" id="KW-1133">Transmembrane helix</keyword>
<feature type="transmembrane region" description="Helical" evidence="17">
    <location>
        <begin position="20"/>
        <end position="40"/>
    </location>
</feature>